<dbReference type="Gene3D" id="3.50.30.30">
    <property type="match status" value="1"/>
</dbReference>
<feature type="domain" description="Carbohydrate-binding module family 96" evidence="14">
    <location>
        <begin position="786"/>
        <end position="932"/>
    </location>
</feature>
<feature type="region of interest" description="Disordered" evidence="9">
    <location>
        <begin position="931"/>
        <end position="1001"/>
    </location>
</feature>
<dbReference type="Gene3D" id="3.30.70.80">
    <property type="entry name" value="Peptidase S8 propeptide/proteinase inhibitor I9"/>
    <property type="match status" value="1"/>
</dbReference>
<dbReference type="Pfam" id="PF05922">
    <property type="entry name" value="Inhibitor_I9"/>
    <property type="match status" value="1"/>
</dbReference>
<feature type="domain" description="Subtilisin-like protease fibronectin type-III" evidence="13">
    <location>
        <begin position="681"/>
        <end position="778"/>
    </location>
</feature>
<feature type="compositionally biased region" description="Low complexity" evidence="9">
    <location>
        <begin position="960"/>
        <end position="972"/>
    </location>
</feature>
<dbReference type="InterPro" id="IPR041469">
    <property type="entry name" value="Subtilisin-like_FN3"/>
</dbReference>
<comment type="similarity">
    <text evidence="2">Belongs to the peptidase S8 family.</text>
</comment>
<dbReference type="Pfam" id="PF17766">
    <property type="entry name" value="fn3_6"/>
    <property type="match status" value="1"/>
</dbReference>
<dbReference type="AlphaFoldDB" id="A0A3B0VGX8"/>
<dbReference type="InterPro" id="IPR010259">
    <property type="entry name" value="S8pro/Inhibitor_I9"/>
</dbReference>
<dbReference type="Pfam" id="PF00082">
    <property type="entry name" value="Peptidase_S8"/>
    <property type="match status" value="1"/>
</dbReference>
<dbReference type="InterPro" id="IPR055372">
    <property type="entry name" value="CBM96"/>
</dbReference>
<evidence type="ECO:0000256" key="9">
    <source>
        <dbReference type="SAM" id="MobiDB-lite"/>
    </source>
</evidence>
<evidence type="ECO:0000256" key="1">
    <source>
        <dbReference type="ARBA" id="ARBA00004613"/>
    </source>
</evidence>
<dbReference type="PANTHER" id="PTHR10795">
    <property type="entry name" value="PROPROTEIN CONVERTASE SUBTILISIN/KEXIN"/>
    <property type="match status" value="1"/>
</dbReference>
<feature type="compositionally biased region" description="Low complexity" evidence="9">
    <location>
        <begin position="931"/>
        <end position="943"/>
    </location>
</feature>
<evidence type="ECO:0000259" key="11">
    <source>
        <dbReference type="Pfam" id="PF02225"/>
    </source>
</evidence>
<dbReference type="InterPro" id="IPR034197">
    <property type="entry name" value="Peptidases_S8_3"/>
</dbReference>
<sequence>MFNKTKSRSAFALFVLLLLTLMVALSTASIGFAGTETNPVQAGAAANTADLMVDTEPGIYLIRFEEAPLARYRGGEANLAPTNPQARGTNRLNADDADSRAYRQFLADRRSQYVGNMVQRIGRSLNPLYEYQAGNHGIAIELTPEEAVNIANMPGVISVQRDVERILMTDSGPNWIGAPGIWNGTATGSLPGNQGEGIIVGVIDTGINPLNPSFADIGGDGYDHTNPFGSGNYVGVCDPGNASFDPSFACNDKLIGAWGFASVNGGDPTDYDGHGSHTASTAAGNVVLGATLNAPTTSFNFNISGVAPHANIIAYSGCCTLSALTAAIDQAILDGVDVINYSIGSTAASDVWNDFDTVGYLNARAAGIFVATSAGNSGPGAETVGSPADAPWLTSVGASTHDRLLLNVLGSMSGGSTTPPADISGKSITSGFGPAPIVYAGDFGDPLCAPGTFSPGTFSGQIVICDRGSFGRVEKGQSVLDGGAGGYILANDAPNGNSLSADAHVLPAVHITFDDGVTLKAWVASGAGHTGTIAGTVLDINSSNGDIMAGFSSRGANRAIDVISPNITAPGVDIVAAYGAGGVVEWNSISGTSMSSPHMAGAGALMMALHPSWTPAEIQSALMTTAFTSVLKEDGATPADPFDMGSGRVDLNAAGLAGVVLDETETNYLAANPAIGGDPKDINIASMADSNCANACSWTRTVRSTLTTSVTWNATVVSPAGVTLSVTPSSFVLAPGASQAITIDAIVSSDSNGAWEFGAITLTPSGGEAPAARMPVAVITTLEVPTFNPVADASVFSNRATSNQGSSSQLRIDAAPVVNTYMRFDVQNLIGTVDSATLRLYVQTSSTPGFSVHQVADNSWIEGSINFNNAPAIGAVINSSGATSAGAYIDIDVTSYVTGNGLVSMALTTTETALLIAQSREGLNPPELVVTTTTGGGPTATPTSVPPTPTNTPVPPTPTNTPVGPTPTATNTPVPPTPTNTAVPPTPTNTPTATATSGPGGSTFTFTTVDDALVLSNRSTSNYGMATILGTDDTPDILSFLKFNVAGLDGSVASATLRVFVTSGSATFDAAQVADNSWVESTITYSNAPATGAVINGSGPVSSGAWVEIDVTSYISGDGTFSLSLLPTGIGRDLFSSGETANGPELVVITGP</sequence>
<evidence type="ECO:0000256" key="5">
    <source>
        <dbReference type="ARBA" id="ARBA00022729"/>
    </source>
</evidence>
<evidence type="ECO:0000259" key="10">
    <source>
        <dbReference type="Pfam" id="PF00082"/>
    </source>
</evidence>
<evidence type="ECO:0000256" key="8">
    <source>
        <dbReference type="ARBA" id="ARBA00023180"/>
    </source>
</evidence>
<keyword evidence="7" id="KW-0720">Serine protease</keyword>
<proteinExistence type="inferred from homology"/>
<dbReference type="Pfam" id="PF02225">
    <property type="entry name" value="PA"/>
    <property type="match status" value="1"/>
</dbReference>
<dbReference type="GO" id="GO:0005576">
    <property type="term" value="C:extracellular region"/>
    <property type="evidence" value="ECO:0007669"/>
    <property type="project" value="UniProtKB-SubCell"/>
</dbReference>
<dbReference type="CDD" id="cd04852">
    <property type="entry name" value="Peptidases_S8_3"/>
    <property type="match status" value="1"/>
</dbReference>
<dbReference type="InterPro" id="IPR000209">
    <property type="entry name" value="Peptidase_S8/S53_dom"/>
</dbReference>
<dbReference type="PRINTS" id="PR00723">
    <property type="entry name" value="SUBTILISIN"/>
</dbReference>
<organism evidence="15">
    <name type="scientific">hydrothermal vent metagenome</name>
    <dbReference type="NCBI Taxonomy" id="652676"/>
    <lineage>
        <taxon>unclassified sequences</taxon>
        <taxon>metagenomes</taxon>
        <taxon>ecological metagenomes</taxon>
    </lineage>
</organism>
<dbReference type="PROSITE" id="PS00136">
    <property type="entry name" value="SUBTILASE_ASP"/>
    <property type="match status" value="1"/>
</dbReference>
<feature type="domain" description="Peptidase S8/S53" evidence="10">
    <location>
        <begin position="195"/>
        <end position="645"/>
    </location>
</feature>
<dbReference type="InterPro" id="IPR015500">
    <property type="entry name" value="Peptidase_S8_subtilisin-rel"/>
</dbReference>
<evidence type="ECO:0000256" key="3">
    <source>
        <dbReference type="ARBA" id="ARBA00022525"/>
    </source>
</evidence>
<evidence type="ECO:0000256" key="7">
    <source>
        <dbReference type="ARBA" id="ARBA00022825"/>
    </source>
</evidence>
<dbReference type="InterPro" id="IPR037045">
    <property type="entry name" value="S8pro/Inhibitor_I9_sf"/>
</dbReference>
<dbReference type="SUPFAM" id="SSF52743">
    <property type="entry name" value="Subtilisin-like"/>
    <property type="match status" value="1"/>
</dbReference>
<dbReference type="InterPro" id="IPR023827">
    <property type="entry name" value="Peptidase_S8_Asp-AS"/>
</dbReference>
<dbReference type="GO" id="GO:0004252">
    <property type="term" value="F:serine-type endopeptidase activity"/>
    <property type="evidence" value="ECO:0007669"/>
    <property type="project" value="InterPro"/>
</dbReference>
<evidence type="ECO:0000259" key="12">
    <source>
        <dbReference type="Pfam" id="PF05922"/>
    </source>
</evidence>
<dbReference type="EMBL" id="UOEU01000954">
    <property type="protein sequence ID" value="VAW42785.1"/>
    <property type="molecule type" value="Genomic_DNA"/>
</dbReference>
<accession>A0A3B0VGX8</accession>
<comment type="subcellular location">
    <subcellularLocation>
        <location evidence="1">Secreted</location>
    </subcellularLocation>
</comment>
<dbReference type="NCBIfam" id="NF033679">
    <property type="entry name" value="DNRLRE_dom"/>
    <property type="match status" value="2"/>
</dbReference>
<feature type="domain" description="Inhibitor I9" evidence="12">
    <location>
        <begin position="126"/>
        <end position="165"/>
    </location>
</feature>
<dbReference type="InterPro" id="IPR036852">
    <property type="entry name" value="Peptidase_S8/S53_dom_sf"/>
</dbReference>
<reference evidence="15" key="1">
    <citation type="submission" date="2018-06" db="EMBL/GenBank/DDBJ databases">
        <authorList>
            <person name="Zhirakovskaya E."/>
        </authorList>
    </citation>
    <scope>NUCLEOTIDE SEQUENCE</scope>
</reference>
<feature type="compositionally biased region" description="Pro residues" evidence="9">
    <location>
        <begin position="944"/>
        <end position="959"/>
    </location>
</feature>
<dbReference type="CDD" id="cd02120">
    <property type="entry name" value="PA_subtilisin_like"/>
    <property type="match status" value="1"/>
</dbReference>
<evidence type="ECO:0000256" key="4">
    <source>
        <dbReference type="ARBA" id="ARBA00022670"/>
    </source>
</evidence>
<dbReference type="Gene3D" id="3.40.50.200">
    <property type="entry name" value="Peptidase S8/S53 domain"/>
    <property type="match status" value="1"/>
</dbReference>
<feature type="domain" description="PA" evidence="11">
    <location>
        <begin position="435"/>
        <end position="518"/>
    </location>
</feature>
<keyword evidence="4 15" id="KW-0645">Protease</keyword>
<dbReference type="Pfam" id="PF24517">
    <property type="entry name" value="CBM96"/>
    <property type="match status" value="2"/>
</dbReference>
<keyword evidence="5" id="KW-0732">Signal</keyword>
<evidence type="ECO:0000256" key="6">
    <source>
        <dbReference type="ARBA" id="ARBA00022801"/>
    </source>
</evidence>
<evidence type="ECO:0000313" key="15">
    <source>
        <dbReference type="EMBL" id="VAW42785.1"/>
    </source>
</evidence>
<dbReference type="InterPro" id="IPR023828">
    <property type="entry name" value="Peptidase_S8_Ser-AS"/>
</dbReference>
<name>A0A3B0VGX8_9ZZZZ</name>
<feature type="compositionally biased region" description="Low complexity" evidence="9">
    <location>
        <begin position="989"/>
        <end position="1001"/>
    </location>
</feature>
<evidence type="ECO:0000259" key="14">
    <source>
        <dbReference type="Pfam" id="PF24517"/>
    </source>
</evidence>
<protein>
    <submittedName>
        <fullName evidence="15">Serine protease, subtilase family</fullName>
    </submittedName>
</protein>
<dbReference type="InterPro" id="IPR045051">
    <property type="entry name" value="SBT"/>
</dbReference>
<evidence type="ECO:0000256" key="2">
    <source>
        <dbReference type="ARBA" id="ARBA00011073"/>
    </source>
</evidence>
<keyword evidence="8" id="KW-0325">Glycoprotein</keyword>
<dbReference type="GO" id="GO:0006508">
    <property type="term" value="P:proteolysis"/>
    <property type="evidence" value="ECO:0007669"/>
    <property type="project" value="UniProtKB-KW"/>
</dbReference>
<evidence type="ECO:0000259" key="13">
    <source>
        <dbReference type="Pfam" id="PF17766"/>
    </source>
</evidence>
<feature type="domain" description="Carbohydrate-binding module family 96" evidence="14">
    <location>
        <begin position="1003"/>
        <end position="1149"/>
    </location>
</feature>
<feature type="compositionally biased region" description="Pro residues" evidence="9">
    <location>
        <begin position="973"/>
        <end position="988"/>
    </location>
</feature>
<keyword evidence="3" id="KW-0964">Secreted</keyword>
<keyword evidence="6" id="KW-0378">Hydrolase</keyword>
<gene>
    <name evidence="15" type="ORF">MNBD_CHLOROFLEXI01-100</name>
</gene>
<dbReference type="Gene3D" id="2.60.40.2310">
    <property type="match status" value="1"/>
</dbReference>
<dbReference type="PROSITE" id="PS51892">
    <property type="entry name" value="SUBTILASE"/>
    <property type="match status" value="1"/>
</dbReference>
<dbReference type="InterPro" id="IPR003137">
    <property type="entry name" value="PA_domain"/>
</dbReference>
<dbReference type="PROSITE" id="PS00138">
    <property type="entry name" value="SUBTILASE_SER"/>
    <property type="match status" value="1"/>
</dbReference>